<feature type="compositionally biased region" description="Basic residues" evidence="1">
    <location>
        <begin position="28"/>
        <end position="41"/>
    </location>
</feature>
<organism evidence="2 3">
    <name type="scientific">Ephemerocybe angulata</name>
    <dbReference type="NCBI Taxonomy" id="980116"/>
    <lineage>
        <taxon>Eukaryota</taxon>
        <taxon>Fungi</taxon>
        <taxon>Dikarya</taxon>
        <taxon>Basidiomycota</taxon>
        <taxon>Agaricomycotina</taxon>
        <taxon>Agaricomycetes</taxon>
        <taxon>Agaricomycetidae</taxon>
        <taxon>Agaricales</taxon>
        <taxon>Agaricineae</taxon>
        <taxon>Psathyrellaceae</taxon>
        <taxon>Ephemerocybe</taxon>
    </lineage>
</organism>
<reference evidence="2 3" key="1">
    <citation type="submission" date="2020-07" db="EMBL/GenBank/DDBJ databases">
        <title>Comparative genomics of pyrophilous fungi reveals a link between fire events and developmental genes.</title>
        <authorList>
            <consortium name="DOE Joint Genome Institute"/>
            <person name="Steindorff A.S."/>
            <person name="Carver A."/>
            <person name="Calhoun S."/>
            <person name="Stillman K."/>
            <person name="Liu H."/>
            <person name="Lipzen A."/>
            <person name="Pangilinan J."/>
            <person name="Labutti K."/>
            <person name="Bruns T.D."/>
            <person name="Grigoriev I.V."/>
        </authorList>
    </citation>
    <scope>NUCLEOTIDE SEQUENCE [LARGE SCALE GENOMIC DNA]</scope>
    <source>
        <strain evidence="2 3">CBS 144469</strain>
    </source>
</reference>
<accession>A0A8H6HIS4</accession>
<evidence type="ECO:0000313" key="2">
    <source>
        <dbReference type="EMBL" id="KAF6747112.1"/>
    </source>
</evidence>
<name>A0A8H6HIS4_9AGAR</name>
<feature type="compositionally biased region" description="Polar residues" evidence="1">
    <location>
        <begin position="1"/>
        <end position="24"/>
    </location>
</feature>
<proteinExistence type="predicted"/>
<keyword evidence="3" id="KW-1185">Reference proteome</keyword>
<feature type="region of interest" description="Disordered" evidence="1">
    <location>
        <begin position="1"/>
        <end position="63"/>
    </location>
</feature>
<dbReference type="OrthoDB" id="10394665at2759"/>
<sequence length="149" mass="16264">MSNPADGSSTLPPMTTRSGKQLQEYNAHPRRHGSPAKRRSGPLREESTQVETTMSETGHGHTRWLNAEPGVEATPTQRTTFLDSAFITPSPWIPTEPPQATPVNRRIPFNVRQNSEALDAVALAMRRRISMGSKPISINLGGGSRDGHS</sequence>
<evidence type="ECO:0000256" key="1">
    <source>
        <dbReference type="SAM" id="MobiDB-lite"/>
    </source>
</evidence>
<comment type="caution">
    <text evidence="2">The sequence shown here is derived from an EMBL/GenBank/DDBJ whole genome shotgun (WGS) entry which is preliminary data.</text>
</comment>
<evidence type="ECO:0000313" key="3">
    <source>
        <dbReference type="Proteomes" id="UP000521943"/>
    </source>
</evidence>
<dbReference type="AlphaFoldDB" id="A0A8H6HIS4"/>
<gene>
    <name evidence="2" type="ORF">DFP72DRAFT_1075573</name>
</gene>
<dbReference type="EMBL" id="JACGCI010000084">
    <property type="protein sequence ID" value="KAF6747112.1"/>
    <property type="molecule type" value="Genomic_DNA"/>
</dbReference>
<protein>
    <submittedName>
        <fullName evidence="2">Uncharacterized protein</fullName>
    </submittedName>
</protein>
<dbReference type="Proteomes" id="UP000521943">
    <property type="component" value="Unassembled WGS sequence"/>
</dbReference>